<reference evidence="4 5" key="1">
    <citation type="submission" date="2020-04" db="EMBL/GenBank/DDBJ databases">
        <authorList>
            <person name="Laetsch R D."/>
            <person name="Stevens L."/>
            <person name="Kumar S."/>
            <person name="Blaxter L. M."/>
        </authorList>
    </citation>
    <scope>NUCLEOTIDE SEQUENCE [LARGE SCALE GENOMIC DNA]</scope>
</reference>
<dbReference type="OrthoDB" id="5847350at2759"/>
<evidence type="ECO:0000259" key="2">
    <source>
        <dbReference type="PROSITE" id="PS50108"/>
    </source>
</evidence>
<feature type="region of interest" description="Disordered" evidence="1">
    <location>
        <begin position="538"/>
        <end position="689"/>
    </location>
</feature>
<dbReference type="Proteomes" id="UP000494206">
    <property type="component" value="Unassembled WGS sequence"/>
</dbReference>
<evidence type="ECO:0000313" key="5">
    <source>
        <dbReference type="Proteomes" id="UP000494206"/>
    </source>
</evidence>
<dbReference type="InterPro" id="IPR000095">
    <property type="entry name" value="CRIB_dom"/>
</dbReference>
<sequence>MRTTNLSKKKTLAVIRELFLTPAIHAVVYVHSQKNQDLTVRKKAKLLTRFVLVQEGRVMHLVRNLSAGSPGMEDQLPTPLKNSADKIKVPNEEDIPNFSVTEVPTYTESGNDFNFTDLIWTLFVLTSIYVAIVKLKSLVKKMFPLLVAYCHPERYFLHLSATDGVFAATMRGKQLPNILQYFGVMSVFLSSTWSKCKRLSIAEFLNHFADEDDDDDGGFKTDPLLFFSTDIPTISTRVPRPSMRSFTISSTIELSRHLNDDERKSVLTAINEKEKIVASGIVQLLTTNGARWSADREPGVAVFLKNSSLRYYKLIVVKPIDGRGRIIFEVLVEGSEFQTIKNHPHLITLEHNQMIFGLNFYDEKEAESFQNAVENRKTKSNSGKKETSQKPKKGIFANVFTFGKRDVKKKQNILEIGPPTNFRHISHNDDNLTPDQLKMYNDILGELVIKTDEEKEIVKQIVVKNEDKFRQSMMSKRKEKTPKSVKKSNKGKKETPQVSAPIDEMPEDPLNPNWGTSTDPKPAMLITASAPIRLTHTLGSSSVSHKPTENSWQSERITSAMVSPSSSDNSRQASREAHNLYRFEDTPPPTPEIAPPVPCRSISRPVETPPPRLPSHRMSYRWATSPVEAPPPEKIKPQPAPIRHAPPPPMSSSVVQRASVPPPPPPPLPASFPNISAKNSEEVDEEDVEVEEVETKKVLKSLPVINTDRKSLLEEIQNVDRSKVLRKVSDVATIESPTSQNTMIDEIQQFLDARRFGINPSDSEDSDSDSDTGSWTD</sequence>
<feature type="compositionally biased region" description="Polar residues" evidence="1">
    <location>
        <begin position="538"/>
        <end position="572"/>
    </location>
</feature>
<feature type="compositionally biased region" description="Pro residues" evidence="1">
    <location>
        <begin position="637"/>
        <end position="650"/>
    </location>
</feature>
<evidence type="ECO:0000259" key="3">
    <source>
        <dbReference type="PROSITE" id="PS50229"/>
    </source>
</evidence>
<feature type="region of interest" description="Disordered" evidence="1">
    <location>
        <begin position="472"/>
        <end position="509"/>
    </location>
</feature>
<dbReference type="SUPFAM" id="SSF50729">
    <property type="entry name" value="PH domain-like"/>
    <property type="match status" value="1"/>
</dbReference>
<feature type="domain" description="CRIB" evidence="2">
    <location>
        <begin position="416"/>
        <end position="429"/>
    </location>
</feature>
<gene>
    <name evidence="4" type="ORF">CBOVIS_LOCUS5644</name>
</gene>
<feature type="compositionally biased region" description="Pro residues" evidence="1">
    <location>
        <begin position="586"/>
        <end position="598"/>
    </location>
</feature>
<dbReference type="PROSITE" id="PS50108">
    <property type="entry name" value="CRIB"/>
    <property type="match status" value="1"/>
</dbReference>
<evidence type="ECO:0000313" key="4">
    <source>
        <dbReference type="EMBL" id="CAB3403130.1"/>
    </source>
</evidence>
<feature type="region of interest" description="Disordered" evidence="1">
    <location>
        <begin position="754"/>
        <end position="777"/>
    </location>
</feature>
<dbReference type="EMBL" id="CADEPM010000003">
    <property type="protein sequence ID" value="CAB3403130.1"/>
    <property type="molecule type" value="Genomic_DNA"/>
</dbReference>
<feature type="compositionally biased region" description="Basic residues" evidence="1">
    <location>
        <begin position="475"/>
        <end position="490"/>
    </location>
</feature>
<keyword evidence="5" id="KW-1185">Reference proteome</keyword>
<feature type="domain" description="WH1" evidence="3">
    <location>
        <begin position="269"/>
        <end position="380"/>
    </location>
</feature>
<feature type="compositionally biased region" description="Basic and acidic residues" evidence="1">
    <location>
        <begin position="573"/>
        <end position="585"/>
    </location>
</feature>
<feature type="compositionally biased region" description="Pro residues" evidence="1">
    <location>
        <begin position="660"/>
        <end position="670"/>
    </location>
</feature>
<dbReference type="InterPro" id="IPR000697">
    <property type="entry name" value="WH1/EVH1_dom"/>
</dbReference>
<organism evidence="4 5">
    <name type="scientific">Caenorhabditis bovis</name>
    <dbReference type="NCBI Taxonomy" id="2654633"/>
    <lineage>
        <taxon>Eukaryota</taxon>
        <taxon>Metazoa</taxon>
        <taxon>Ecdysozoa</taxon>
        <taxon>Nematoda</taxon>
        <taxon>Chromadorea</taxon>
        <taxon>Rhabditida</taxon>
        <taxon>Rhabditina</taxon>
        <taxon>Rhabditomorpha</taxon>
        <taxon>Rhabditoidea</taxon>
        <taxon>Rhabditidae</taxon>
        <taxon>Peloderinae</taxon>
        <taxon>Caenorhabditis</taxon>
    </lineage>
</organism>
<accession>A0A8S1EP85</accession>
<protein>
    <recommendedName>
        <fullName evidence="6">WH1 domain-containing protein</fullName>
    </recommendedName>
</protein>
<proteinExistence type="predicted"/>
<evidence type="ECO:0000256" key="1">
    <source>
        <dbReference type="SAM" id="MobiDB-lite"/>
    </source>
</evidence>
<dbReference type="InterPro" id="IPR011993">
    <property type="entry name" value="PH-like_dom_sf"/>
</dbReference>
<dbReference type="Gene3D" id="2.30.29.30">
    <property type="entry name" value="Pleckstrin-homology domain (PH domain)/Phosphotyrosine-binding domain (PTB)"/>
    <property type="match status" value="1"/>
</dbReference>
<dbReference type="AlphaFoldDB" id="A0A8S1EP85"/>
<comment type="caution">
    <text evidence="4">The sequence shown here is derived from an EMBL/GenBank/DDBJ whole genome shotgun (WGS) entry which is preliminary data.</text>
</comment>
<dbReference type="PROSITE" id="PS50229">
    <property type="entry name" value="WH1"/>
    <property type="match status" value="1"/>
</dbReference>
<dbReference type="Pfam" id="PF00568">
    <property type="entry name" value="WH1"/>
    <property type="match status" value="1"/>
</dbReference>
<evidence type="ECO:0008006" key="6">
    <source>
        <dbReference type="Google" id="ProtNLM"/>
    </source>
</evidence>
<dbReference type="SMART" id="SM00461">
    <property type="entry name" value="WH1"/>
    <property type="match status" value="1"/>
</dbReference>
<name>A0A8S1EP85_9PELO</name>